<keyword evidence="8" id="KW-0133">Cell shape</keyword>
<dbReference type="PANTHER" id="PTHR23132">
    <property type="entry name" value="D-ALANINE--D-ALANINE LIGASE"/>
    <property type="match status" value="1"/>
</dbReference>
<evidence type="ECO:0000256" key="1">
    <source>
        <dbReference type="ARBA" id="ARBA00001936"/>
    </source>
</evidence>
<evidence type="ECO:0000256" key="4">
    <source>
        <dbReference type="ARBA" id="ARBA00012216"/>
    </source>
</evidence>
<keyword evidence="5 14" id="KW-0436">Ligase</keyword>
<dbReference type="Proteomes" id="UP000247465">
    <property type="component" value="Chromosome"/>
</dbReference>
<feature type="domain" description="ATP-grasp" evidence="13">
    <location>
        <begin position="543"/>
        <end position="793"/>
    </location>
</feature>
<dbReference type="Gene3D" id="3.30.470.20">
    <property type="entry name" value="ATP-grasp fold, B domain"/>
    <property type="match status" value="3"/>
</dbReference>
<proteinExistence type="inferred from homology"/>
<protein>
    <recommendedName>
        <fullName evidence="4">D-alanine--D-alanine ligase</fullName>
        <ecNumber evidence="4">6.3.2.4</ecNumber>
    </recommendedName>
</protein>
<dbReference type="EMBL" id="CP029803">
    <property type="protein sequence ID" value="AWT60431.1"/>
    <property type="molecule type" value="Genomic_DNA"/>
</dbReference>
<dbReference type="InterPro" id="IPR016185">
    <property type="entry name" value="PreATP-grasp_dom_sf"/>
</dbReference>
<keyword evidence="10" id="KW-0961">Cell wall biogenesis/degradation</keyword>
<dbReference type="EC" id="6.3.2.4" evidence="4"/>
<dbReference type="KEGG" id="mtar:DF168_01640"/>
<keyword evidence="9" id="KW-0573">Peptidoglycan synthesis</keyword>
<dbReference type="Pfam" id="PF01820">
    <property type="entry name" value="Dala_Dala_lig_N"/>
    <property type="match status" value="2"/>
</dbReference>
<evidence type="ECO:0000313" key="14">
    <source>
        <dbReference type="EMBL" id="AWT60431.1"/>
    </source>
</evidence>
<dbReference type="InterPro" id="IPR011761">
    <property type="entry name" value="ATP-grasp"/>
</dbReference>
<organism evidence="14 15">
    <name type="scientific">Candidatus Moanibacter tarae</name>
    <dbReference type="NCBI Taxonomy" id="2200854"/>
    <lineage>
        <taxon>Bacteria</taxon>
        <taxon>Pseudomonadati</taxon>
        <taxon>Verrucomicrobiota</taxon>
        <taxon>Opitutia</taxon>
        <taxon>Puniceicoccales</taxon>
        <taxon>Puniceicoccales incertae sedis</taxon>
        <taxon>Candidatus Moanibacter</taxon>
    </lineage>
</organism>
<gene>
    <name evidence="14" type="primary">ddlA</name>
    <name evidence="14" type="ORF">DF168_01640</name>
</gene>
<evidence type="ECO:0000256" key="7">
    <source>
        <dbReference type="ARBA" id="ARBA00022840"/>
    </source>
</evidence>
<reference evidence="14 15" key="1">
    <citation type="submission" date="2018-06" db="EMBL/GenBank/DDBJ databases">
        <title>Draft Genome Sequence of a Novel Marine Bacterium Related to the Verrucomicrobia.</title>
        <authorList>
            <person name="Vosseberg J."/>
            <person name="Martijn J."/>
            <person name="Ettema T.J.G."/>
        </authorList>
    </citation>
    <scope>NUCLEOTIDE SEQUENCE [LARGE SCALE GENOMIC DNA]</scope>
    <source>
        <strain evidence="14">TARA_B100001123</strain>
    </source>
</reference>
<keyword evidence="6 12" id="KW-0547">Nucleotide-binding</keyword>
<name>A0A2Z4AE73_9BACT</name>
<comment type="catalytic activity">
    <reaction evidence="11">
        <text>2 D-alanine + ATP = D-alanyl-D-alanine + ADP + phosphate + H(+)</text>
        <dbReference type="Rhea" id="RHEA:11224"/>
        <dbReference type="ChEBI" id="CHEBI:15378"/>
        <dbReference type="ChEBI" id="CHEBI:30616"/>
        <dbReference type="ChEBI" id="CHEBI:43474"/>
        <dbReference type="ChEBI" id="CHEBI:57416"/>
        <dbReference type="ChEBI" id="CHEBI:57822"/>
        <dbReference type="ChEBI" id="CHEBI:456216"/>
        <dbReference type="EC" id="6.3.2.4"/>
    </reaction>
</comment>
<evidence type="ECO:0000256" key="10">
    <source>
        <dbReference type="ARBA" id="ARBA00023316"/>
    </source>
</evidence>
<evidence type="ECO:0000256" key="11">
    <source>
        <dbReference type="ARBA" id="ARBA00047614"/>
    </source>
</evidence>
<accession>A0A2Z4AE73</accession>
<evidence type="ECO:0000256" key="8">
    <source>
        <dbReference type="ARBA" id="ARBA00022960"/>
    </source>
</evidence>
<dbReference type="InterPro" id="IPR000291">
    <property type="entry name" value="D-Ala_lig_Van_CS"/>
</dbReference>
<dbReference type="GO" id="GO:0071555">
    <property type="term" value="P:cell wall organization"/>
    <property type="evidence" value="ECO:0007669"/>
    <property type="project" value="UniProtKB-KW"/>
</dbReference>
<dbReference type="PROSITE" id="PS00844">
    <property type="entry name" value="DALA_DALA_LIGASE_2"/>
    <property type="match status" value="1"/>
</dbReference>
<comment type="cofactor">
    <cofactor evidence="2">
        <name>Mg(2+)</name>
        <dbReference type="ChEBI" id="CHEBI:18420"/>
    </cofactor>
</comment>
<dbReference type="SUPFAM" id="SSF52440">
    <property type="entry name" value="PreATP-grasp domain"/>
    <property type="match status" value="2"/>
</dbReference>
<evidence type="ECO:0000256" key="3">
    <source>
        <dbReference type="ARBA" id="ARBA00010871"/>
    </source>
</evidence>
<evidence type="ECO:0000259" key="13">
    <source>
        <dbReference type="PROSITE" id="PS50975"/>
    </source>
</evidence>
<dbReference type="GO" id="GO:0005524">
    <property type="term" value="F:ATP binding"/>
    <property type="evidence" value="ECO:0007669"/>
    <property type="project" value="UniProtKB-UniRule"/>
</dbReference>
<dbReference type="InterPro" id="IPR011095">
    <property type="entry name" value="Dala_Dala_lig_C"/>
</dbReference>
<dbReference type="Gene3D" id="3.30.1490.20">
    <property type="entry name" value="ATP-grasp fold, A domain"/>
    <property type="match status" value="1"/>
</dbReference>
<evidence type="ECO:0000313" key="15">
    <source>
        <dbReference type="Proteomes" id="UP000247465"/>
    </source>
</evidence>
<dbReference type="SUPFAM" id="SSF56059">
    <property type="entry name" value="Glutathione synthetase ATP-binding domain-like"/>
    <property type="match status" value="2"/>
</dbReference>
<dbReference type="GO" id="GO:0009252">
    <property type="term" value="P:peptidoglycan biosynthetic process"/>
    <property type="evidence" value="ECO:0007669"/>
    <property type="project" value="UniProtKB-KW"/>
</dbReference>
<dbReference type="Pfam" id="PF07478">
    <property type="entry name" value="Dala_Dala_lig_C"/>
    <property type="match status" value="2"/>
</dbReference>
<comment type="similarity">
    <text evidence="3">Belongs to the D-alanine--D-alanine ligase family.</text>
</comment>
<sequence length="807" mass="91181">MQQLRKLKIALLCGGPSKERGISLNSARSVCDHLHSENVEIIPFYISLRNRIHRCSRAQLYSNTPDDFEFKIGGNGDSLNKVALSRLLRNIDLIFPVVHGTMGEDGQLQRILETIGLPFIGSSSKSCRRSFDKFRAREFLQKCNYYTIPTLLLKRPEKNHSRRLQEFFRNQSLKRAVVKPANGGSSINVFSVSSVTECLDRIRYILTDKLCHRIIVEPFCLGTEFTVIIIQNCQGKPVALIPNEIETDYSGNQIFDYRRKYLPTQQVTYHCPPRFPPNKTKEIQCRAEQLFSLFELNDFARFDGWLLPDGKIWFSDINPICGMEQNSFLFMQAARIGLSHRNILQYVLESACQRQGIPVPKSQAPKRQQRIPVDVVFGGDTSERQVSVMSGTNVWLKLINSRTYEPRPCFLDQQKNIWILPYAYALNHTTEEIATLCRRAETNERLLAPFRTRCLKKLDAIETPTSEENFLPEKSHLADFVKNSPGVFIALHGGIGENGTLQSLLEKSGVPFSGCPAEASQLCMDKVKTAKALEHLRSKGISTALKMKVQIQRIVGLEPRDYQNLWKDLREHLQSETLIAKPIGDGCSAGIARLFTSDDLKAYCQYALQGAPLIPDETLQGQMGVIEMPTHRMQSILFEEFIETDRIEIIRDRLHWKKRTGWIETTVGVLQTNECLRAFSPSLIVAEGNVLSLEEKFQGGTGINITPPPSSHVSQFAINRAKARIEQVASVLGIRGFARIDAFMNVENGKLIIIEANTVPGLTPSTVLFQQALTEIPSLYPVDFLEKILDGSLNRVAKSASKKEFYQ</sequence>
<dbReference type="Gene3D" id="3.40.50.20">
    <property type="match status" value="2"/>
</dbReference>
<dbReference type="GO" id="GO:0008360">
    <property type="term" value="P:regulation of cell shape"/>
    <property type="evidence" value="ECO:0007669"/>
    <property type="project" value="UniProtKB-KW"/>
</dbReference>
<dbReference type="InterPro" id="IPR013815">
    <property type="entry name" value="ATP_grasp_subdomain_1"/>
</dbReference>
<evidence type="ECO:0000256" key="5">
    <source>
        <dbReference type="ARBA" id="ARBA00022598"/>
    </source>
</evidence>
<dbReference type="PROSITE" id="PS50975">
    <property type="entry name" value="ATP_GRASP"/>
    <property type="match status" value="2"/>
</dbReference>
<evidence type="ECO:0000256" key="9">
    <source>
        <dbReference type="ARBA" id="ARBA00022984"/>
    </source>
</evidence>
<evidence type="ECO:0000256" key="12">
    <source>
        <dbReference type="PROSITE-ProRule" id="PRU00409"/>
    </source>
</evidence>
<evidence type="ECO:0000256" key="6">
    <source>
        <dbReference type="ARBA" id="ARBA00022741"/>
    </source>
</evidence>
<dbReference type="GO" id="GO:0008716">
    <property type="term" value="F:D-alanine-D-alanine ligase activity"/>
    <property type="evidence" value="ECO:0007669"/>
    <property type="project" value="UniProtKB-EC"/>
</dbReference>
<dbReference type="PROSITE" id="PS00843">
    <property type="entry name" value="DALA_DALA_LIGASE_1"/>
    <property type="match status" value="1"/>
</dbReference>
<dbReference type="PANTHER" id="PTHR23132:SF0">
    <property type="entry name" value="D-ALANINE-D-ALANINE LIGASE FAMILY"/>
    <property type="match status" value="1"/>
</dbReference>
<dbReference type="AlphaFoldDB" id="A0A2Z4AE73"/>
<feature type="domain" description="ATP-grasp" evidence="13">
    <location>
        <begin position="137"/>
        <end position="349"/>
    </location>
</feature>
<dbReference type="GO" id="GO:0046872">
    <property type="term" value="F:metal ion binding"/>
    <property type="evidence" value="ECO:0007669"/>
    <property type="project" value="InterPro"/>
</dbReference>
<dbReference type="InterPro" id="IPR011127">
    <property type="entry name" value="Dala_Dala_lig_N"/>
</dbReference>
<comment type="cofactor">
    <cofactor evidence="1">
        <name>Mn(2+)</name>
        <dbReference type="ChEBI" id="CHEBI:29035"/>
    </cofactor>
</comment>
<keyword evidence="7 12" id="KW-0067">ATP-binding</keyword>
<evidence type="ECO:0000256" key="2">
    <source>
        <dbReference type="ARBA" id="ARBA00001946"/>
    </source>
</evidence>